<evidence type="ECO:0000259" key="1">
    <source>
        <dbReference type="Pfam" id="PF00646"/>
    </source>
</evidence>
<feature type="domain" description="FBD" evidence="2">
    <location>
        <begin position="417"/>
        <end position="453"/>
    </location>
</feature>
<dbReference type="Proteomes" id="UP000008810">
    <property type="component" value="Chromosome 2"/>
</dbReference>
<keyword evidence="6" id="KW-1185">Reference proteome</keyword>
<dbReference type="STRING" id="15368.A0A0Q3FZL6"/>
<feature type="domain" description="At1g61320/AtMIF1 LRR" evidence="3">
    <location>
        <begin position="109"/>
        <end position="255"/>
    </location>
</feature>
<reference evidence="4" key="2">
    <citation type="submission" date="2017-06" db="EMBL/GenBank/DDBJ databases">
        <title>WGS assembly of Brachypodium distachyon.</title>
        <authorList>
            <consortium name="The International Brachypodium Initiative"/>
            <person name="Lucas S."/>
            <person name="Harmon-Smith M."/>
            <person name="Lail K."/>
            <person name="Tice H."/>
            <person name="Grimwood J."/>
            <person name="Bruce D."/>
            <person name="Barry K."/>
            <person name="Shu S."/>
            <person name="Lindquist E."/>
            <person name="Wang M."/>
            <person name="Pitluck S."/>
            <person name="Vogel J.P."/>
            <person name="Garvin D.F."/>
            <person name="Mockler T.C."/>
            <person name="Schmutz J."/>
            <person name="Rokhsar D."/>
            <person name="Bevan M.W."/>
        </authorList>
    </citation>
    <scope>NUCLEOTIDE SEQUENCE</scope>
    <source>
        <strain evidence="4">Bd21</strain>
    </source>
</reference>
<proteinExistence type="predicted"/>
<organism evidence="4">
    <name type="scientific">Brachypodium distachyon</name>
    <name type="common">Purple false brome</name>
    <name type="synonym">Trachynia distachya</name>
    <dbReference type="NCBI Taxonomy" id="15368"/>
    <lineage>
        <taxon>Eukaryota</taxon>
        <taxon>Viridiplantae</taxon>
        <taxon>Streptophyta</taxon>
        <taxon>Embryophyta</taxon>
        <taxon>Tracheophyta</taxon>
        <taxon>Spermatophyta</taxon>
        <taxon>Magnoliopsida</taxon>
        <taxon>Liliopsida</taxon>
        <taxon>Poales</taxon>
        <taxon>Poaceae</taxon>
        <taxon>BOP clade</taxon>
        <taxon>Pooideae</taxon>
        <taxon>Stipodae</taxon>
        <taxon>Brachypodieae</taxon>
        <taxon>Brachypodium</taxon>
    </lineage>
</organism>
<evidence type="ECO:0000313" key="6">
    <source>
        <dbReference type="Proteomes" id="UP000008810"/>
    </source>
</evidence>
<evidence type="ECO:0000313" key="4">
    <source>
        <dbReference type="EMBL" id="KQK03805.1"/>
    </source>
</evidence>
<dbReference type="SUPFAM" id="SSF81383">
    <property type="entry name" value="F-box domain"/>
    <property type="match status" value="1"/>
</dbReference>
<dbReference type="EnsemblPlants" id="KQK03805">
    <property type="protein sequence ID" value="KQK03805"/>
    <property type="gene ID" value="BRADI_2g09920v3"/>
</dbReference>
<feature type="domain" description="F-box" evidence="1">
    <location>
        <begin position="13"/>
        <end position="47"/>
    </location>
</feature>
<dbReference type="Pfam" id="PF00646">
    <property type="entry name" value="F-box"/>
    <property type="match status" value="1"/>
</dbReference>
<dbReference type="Pfam" id="PF23622">
    <property type="entry name" value="LRR_At1g61320_AtMIF1"/>
    <property type="match status" value="1"/>
</dbReference>
<dbReference type="AlphaFoldDB" id="A0A0Q3FZL6"/>
<dbReference type="InterPro" id="IPR036047">
    <property type="entry name" value="F-box-like_dom_sf"/>
</dbReference>
<dbReference type="Gramene" id="KQK03805">
    <property type="protein sequence ID" value="KQK03805"/>
    <property type="gene ID" value="BRADI_2g09920v3"/>
</dbReference>
<dbReference type="CDD" id="cd22160">
    <property type="entry name" value="F-box_AtFBL13-like"/>
    <property type="match status" value="1"/>
</dbReference>
<dbReference type="OrthoDB" id="673865at2759"/>
<dbReference type="InterPro" id="IPR053781">
    <property type="entry name" value="F-box_AtFBL13-like"/>
</dbReference>
<dbReference type="PANTHER" id="PTHR34145:SF65">
    <property type="entry name" value="FBD DOMAIN-CONTAINING PROTEIN"/>
    <property type="match status" value="1"/>
</dbReference>
<reference evidence="4 5" key="1">
    <citation type="journal article" date="2010" name="Nature">
        <title>Genome sequencing and analysis of the model grass Brachypodium distachyon.</title>
        <authorList>
            <consortium name="International Brachypodium Initiative"/>
        </authorList>
    </citation>
    <scope>NUCLEOTIDE SEQUENCE [LARGE SCALE GENOMIC DNA]</scope>
    <source>
        <strain evidence="4">Bd21</strain>
        <strain evidence="5">cv. Bd21</strain>
    </source>
</reference>
<dbReference type="InterPro" id="IPR032675">
    <property type="entry name" value="LRR_dom_sf"/>
</dbReference>
<dbReference type="RefSeq" id="XP_014754289.1">
    <property type="nucleotide sequence ID" value="XM_014898803.2"/>
</dbReference>
<accession>A0A0Q3FZL6</accession>
<dbReference type="KEGG" id="bdi:100823669"/>
<reference evidence="5" key="3">
    <citation type="submission" date="2018-08" db="UniProtKB">
        <authorList>
            <consortium name="EnsemblPlants"/>
        </authorList>
    </citation>
    <scope>IDENTIFICATION</scope>
    <source>
        <strain evidence="5">cv. Bd21</strain>
    </source>
</reference>
<dbReference type="InterPro" id="IPR006566">
    <property type="entry name" value="FBD"/>
</dbReference>
<dbReference type="Pfam" id="PF08387">
    <property type="entry name" value="FBD"/>
    <property type="match status" value="1"/>
</dbReference>
<dbReference type="SUPFAM" id="SSF52047">
    <property type="entry name" value="RNI-like"/>
    <property type="match status" value="1"/>
</dbReference>
<evidence type="ECO:0000259" key="2">
    <source>
        <dbReference type="Pfam" id="PF08387"/>
    </source>
</evidence>
<dbReference type="InterPro" id="IPR001810">
    <property type="entry name" value="F-box_dom"/>
</dbReference>
<sequence length="518" mass="57726">MAAGAAEEPQDRLSGLPDDVLHSIIGRVPFKQAVRTNALSRRWPRLWLHALAASGVLDFTDRGFVRSKSRGQIVAMVNRCLRVRGGGAPIDVLRVSLCPFGAFERDVVGWIAAAIRRGAREVDVNLTLDAALTVVNCRADQLELPGDLFYGESSLARLSLGRCSLRNVPAGGPALVGLTSLSLTRVDITDDAVRDTVACCRLLEFLSLRNCHVLKFVRIAGEKLRGLEVVGCLDVRQLQVAAPALESFAFHGDILCFGEDDGFEFEPVEFIGKGNTRTPSEATPELRDAYLSHIGFGEYDELIHQYAYSTLMQMVAHAKILTICSVGLLHIEEERGFIEHMMDPPNLQLQELQLLMDSMGDDVVTGFSSFFQLTAPPLLERLFIRFPAACNDTEESSGGMMSIGEDEDIVLDFEIALDHLTFFKMVNFRGMRHEMRLLRFVLRRAPVLEQLVLVVPKEEGRTNLGLGHDDQKQLLKIVQENVSEIGKAFLWREPHVVVCRPREDCSRSPAHTKYYHDD</sequence>
<evidence type="ECO:0000259" key="3">
    <source>
        <dbReference type="Pfam" id="PF23622"/>
    </source>
</evidence>
<name>A0A0Q3FZL6_BRADI</name>
<dbReference type="GeneID" id="100823669"/>
<evidence type="ECO:0000313" key="5">
    <source>
        <dbReference type="EnsemblPlants" id="KQK03805"/>
    </source>
</evidence>
<dbReference type="InterPro" id="IPR055357">
    <property type="entry name" value="LRR_At1g61320_AtMIF1"/>
</dbReference>
<dbReference type="InterPro" id="IPR053772">
    <property type="entry name" value="At1g61320/At1g61330-like"/>
</dbReference>
<gene>
    <name evidence="5" type="primary">LOC100823669</name>
    <name evidence="4" type="ORF">BRADI_2g09920v3</name>
</gene>
<dbReference type="PANTHER" id="PTHR34145">
    <property type="entry name" value="OS02G0105600 PROTEIN"/>
    <property type="match status" value="1"/>
</dbReference>
<dbReference type="EMBL" id="CM000881">
    <property type="protein sequence ID" value="KQK03805.1"/>
    <property type="molecule type" value="Genomic_DNA"/>
</dbReference>
<dbReference type="Gene3D" id="3.80.10.10">
    <property type="entry name" value="Ribonuclease Inhibitor"/>
    <property type="match status" value="1"/>
</dbReference>
<protein>
    <submittedName>
        <fullName evidence="4 5">Uncharacterized protein</fullName>
    </submittedName>
</protein>